<name>A0ABX7EEA9_9ACTN</name>
<evidence type="ECO:0000313" key="1">
    <source>
        <dbReference type="EMBL" id="QRF02863.1"/>
    </source>
</evidence>
<proteinExistence type="predicted"/>
<keyword evidence="2" id="KW-1185">Reference proteome</keyword>
<dbReference type="Proteomes" id="UP000596311">
    <property type="component" value="Chromosome"/>
</dbReference>
<protein>
    <submittedName>
        <fullName evidence="1">Uncharacterized protein</fullName>
    </submittedName>
</protein>
<gene>
    <name evidence="1" type="ORF">G9U55_12075</name>
</gene>
<reference evidence="1 2" key="1">
    <citation type="submission" date="2020-03" db="EMBL/GenBank/DDBJ databases">
        <title>Genome mining and metabolic profiling illuminate the polycyclic tetramate macrolactams from Streptomyces koyangensis SCSIO 5802.</title>
        <authorList>
            <person name="Ding W."/>
        </authorList>
    </citation>
    <scope>NUCLEOTIDE SEQUENCE [LARGE SCALE GENOMIC DNA]</scope>
    <source>
        <strain evidence="1 2">SCSIO 5802</strain>
    </source>
</reference>
<dbReference type="EMBL" id="CP049945">
    <property type="protein sequence ID" value="QRF02863.1"/>
    <property type="molecule type" value="Genomic_DNA"/>
</dbReference>
<accession>A0ABX7EEA9</accession>
<sequence>MDLSNLGMEHTNAWVDLPYAGPDFDLDSWTTEETARIAERYAAEGQRADTRRIARTLRAITKDSATRGTLGAFALYLSGFDTTLALVELDAILPDETAPEVTPRWVADLMATDEVAPPQIAYMDLPLGSAVRIRQNHYAGKKRLFRPRPVLRALVYGVQPKNEKGLIRLVCSWEDFALDEVLIPMVDEMAESLTL</sequence>
<organism evidence="1 2">
    <name type="scientific">Streptomyces koyangensis</name>
    <dbReference type="NCBI Taxonomy" id="188770"/>
    <lineage>
        <taxon>Bacteria</taxon>
        <taxon>Bacillati</taxon>
        <taxon>Actinomycetota</taxon>
        <taxon>Actinomycetes</taxon>
        <taxon>Kitasatosporales</taxon>
        <taxon>Streptomycetaceae</taxon>
        <taxon>Streptomyces</taxon>
        <taxon>Streptomyces aurantiacus group</taxon>
    </lineage>
</organism>
<evidence type="ECO:0000313" key="2">
    <source>
        <dbReference type="Proteomes" id="UP000596311"/>
    </source>
</evidence>
<dbReference type="RefSeq" id="WP_203214679.1">
    <property type="nucleotide sequence ID" value="NZ_CP049945.1"/>
</dbReference>